<sequence length="421" mass="46393">MEENLDGVAPCSSLAVEAIIRVGAAGAIWGLCSGPYDARQQGLTGIAKASYVANSVRSFGIRCGVVAGVFSITRCGVQKYRGRNDWVNGLIGGAVAGAAAAAGTRNWTQVIGMAGLVYIRNTRGLQLFTCRWLPFSSPKALVFLCHGYAMECSRFMRGVAETLASAGYAVFGVDYEGHGRSAGVRCLITKFDNIVDDCEDFFKIIGELPEFKGKPRFLYGDSMGGSVCLLLHRRDPSFWDGAILVAPMCKISDKLVKPFPIVVNVLTKFEDIIPKWKIVPTKNIISTAFKDRAKREAIRNNKLIYQDKPRLKTAMEMIRTSMSLEDSLDEVTIPFLVLQGEKDKVTDPEISIALYEKASSKDKTIRMYMGMCHGVATGESDENIALVFRDIIAWLDHRSTRPTIDTTNCNDQPNCWHENSK</sequence>
<keyword evidence="3" id="KW-1185">Reference proteome</keyword>
<dbReference type="Proteomes" id="UP000501690">
    <property type="component" value="Linkage Group LG9"/>
</dbReference>
<dbReference type="Pfam" id="PF12146">
    <property type="entry name" value="Hydrolase_4"/>
    <property type="match status" value="1"/>
</dbReference>
<dbReference type="InterPro" id="IPR051044">
    <property type="entry name" value="MAG_DAG_Lipase"/>
</dbReference>
<reference evidence="2 3" key="1">
    <citation type="submission" date="2019-04" db="EMBL/GenBank/DDBJ databases">
        <title>An improved genome assembly and genetic linkage map for asparagus bean, Vigna unguiculata ssp. sesquipedialis.</title>
        <authorList>
            <person name="Xia Q."/>
            <person name="Zhang R."/>
            <person name="Dong Y."/>
        </authorList>
    </citation>
    <scope>NUCLEOTIDE SEQUENCE [LARGE SCALE GENOMIC DNA]</scope>
    <source>
        <tissue evidence="2">Leaf</tissue>
    </source>
</reference>
<dbReference type="PANTHER" id="PTHR11614">
    <property type="entry name" value="PHOSPHOLIPASE-RELATED"/>
    <property type="match status" value="1"/>
</dbReference>
<dbReference type="Pfam" id="PF02466">
    <property type="entry name" value="Tim17"/>
    <property type="match status" value="1"/>
</dbReference>
<feature type="domain" description="Serine aminopeptidase S33" evidence="1">
    <location>
        <begin position="137"/>
        <end position="376"/>
    </location>
</feature>
<organism evidence="2 3">
    <name type="scientific">Vigna unguiculata</name>
    <name type="common">Cowpea</name>
    <dbReference type="NCBI Taxonomy" id="3917"/>
    <lineage>
        <taxon>Eukaryota</taxon>
        <taxon>Viridiplantae</taxon>
        <taxon>Streptophyta</taxon>
        <taxon>Embryophyta</taxon>
        <taxon>Tracheophyta</taxon>
        <taxon>Spermatophyta</taxon>
        <taxon>Magnoliopsida</taxon>
        <taxon>eudicotyledons</taxon>
        <taxon>Gunneridae</taxon>
        <taxon>Pentapetalae</taxon>
        <taxon>rosids</taxon>
        <taxon>fabids</taxon>
        <taxon>Fabales</taxon>
        <taxon>Fabaceae</taxon>
        <taxon>Papilionoideae</taxon>
        <taxon>50 kb inversion clade</taxon>
        <taxon>NPAAA clade</taxon>
        <taxon>indigoferoid/millettioid clade</taxon>
        <taxon>Phaseoleae</taxon>
        <taxon>Vigna</taxon>
    </lineage>
</organism>
<protein>
    <submittedName>
        <fullName evidence="2">Acylglycerol lipase</fullName>
    </submittedName>
</protein>
<accession>A0A4D6N3B5</accession>
<dbReference type="InterPro" id="IPR029058">
    <property type="entry name" value="AB_hydrolase_fold"/>
</dbReference>
<dbReference type="AlphaFoldDB" id="A0A4D6N3B5"/>
<evidence type="ECO:0000313" key="2">
    <source>
        <dbReference type="EMBL" id="QCE06595.1"/>
    </source>
</evidence>
<dbReference type="EMBL" id="CP039353">
    <property type="protein sequence ID" value="QCE06595.1"/>
    <property type="molecule type" value="Genomic_DNA"/>
</dbReference>
<proteinExistence type="predicted"/>
<dbReference type="Gene3D" id="3.40.50.1820">
    <property type="entry name" value="alpha/beta hydrolase"/>
    <property type="match status" value="1"/>
</dbReference>
<evidence type="ECO:0000313" key="3">
    <source>
        <dbReference type="Proteomes" id="UP000501690"/>
    </source>
</evidence>
<dbReference type="InterPro" id="IPR022742">
    <property type="entry name" value="Hydrolase_4"/>
</dbReference>
<evidence type="ECO:0000259" key="1">
    <source>
        <dbReference type="Pfam" id="PF12146"/>
    </source>
</evidence>
<gene>
    <name evidence="2" type="ORF">DEO72_LG9g1609</name>
</gene>
<dbReference type="FunFam" id="3.40.50.1820:FF:000036">
    <property type="entry name" value="Alpha/beta-Hydrolases superfamily protein"/>
    <property type="match status" value="1"/>
</dbReference>
<name>A0A4D6N3B5_VIGUN</name>
<dbReference type="SUPFAM" id="SSF53474">
    <property type="entry name" value="alpha/beta-Hydrolases"/>
    <property type="match status" value="1"/>
</dbReference>